<dbReference type="AlphaFoldDB" id="A0A1I5AX34"/>
<feature type="modified residue" description="4-aspartylphosphate" evidence="1">
    <location>
        <position position="89"/>
    </location>
</feature>
<dbReference type="SMART" id="SM00448">
    <property type="entry name" value="REC"/>
    <property type="match status" value="1"/>
</dbReference>
<sequence length="160" mass="18251">MKSSFLHTTYKRVAIKEARSYQSFKNFNTNPMKNIKTQNVFIVDDDPFWTGILSQTLEEIGFNAIQSFENEKDFLNRLAEQHPDLIFLDYQLEDTDGLQLLQKIKAVNENIHVVFCTALEDLGVAISAIEFGSAEYLLKSNASEEVVSKIIDSFQFSKVA</sequence>
<dbReference type="SUPFAM" id="SSF52172">
    <property type="entry name" value="CheY-like"/>
    <property type="match status" value="1"/>
</dbReference>
<proteinExistence type="predicted"/>
<dbReference type="InterPro" id="IPR001789">
    <property type="entry name" value="Sig_transdc_resp-reg_receiver"/>
</dbReference>
<gene>
    <name evidence="3" type="ORF">SAMN04488519_101305</name>
</gene>
<evidence type="ECO:0000313" key="4">
    <source>
        <dbReference type="Proteomes" id="UP000199564"/>
    </source>
</evidence>
<keyword evidence="4" id="KW-1185">Reference proteome</keyword>
<dbReference type="Proteomes" id="UP000199564">
    <property type="component" value="Unassembled WGS sequence"/>
</dbReference>
<dbReference type="RefSeq" id="WP_245756342.1">
    <property type="nucleotide sequence ID" value="NZ_FOVW01000001.1"/>
</dbReference>
<dbReference type="PANTHER" id="PTHR43228:SF1">
    <property type="entry name" value="TWO-COMPONENT RESPONSE REGULATOR ARR22"/>
    <property type="match status" value="1"/>
</dbReference>
<reference evidence="4" key="1">
    <citation type="submission" date="2016-10" db="EMBL/GenBank/DDBJ databases">
        <authorList>
            <person name="Varghese N."/>
            <person name="Submissions S."/>
        </authorList>
    </citation>
    <scope>NUCLEOTIDE SEQUENCE [LARGE SCALE GENOMIC DNA]</scope>
    <source>
        <strain evidence="4">DSM 15282</strain>
    </source>
</reference>
<dbReference type="GO" id="GO:0000160">
    <property type="term" value="P:phosphorelay signal transduction system"/>
    <property type="evidence" value="ECO:0007669"/>
    <property type="project" value="InterPro"/>
</dbReference>
<dbReference type="InterPro" id="IPR052048">
    <property type="entry name" value="ST_Response_Regulator"/>
</dbReference>
<dbReference type="PANTHER" id="PTHR43228">
    <property type="entry name" value="TWO-COMPONENT RESPONSE REGULATOR"/>
    <property type="match status" value="1"/>
</dbReference>
<evidence type="ECO:0000259" key="2">
    <source>
        <dbReference type="PROSITE" id="PS50110"/>
    </source>
</evidence>
<name>A0A1I5AX34_9BACT</name>
<accession>A0A1I5AX34</accession>
<keyword evidence="1" id="KW-0597">Phosphoprotein</keyword>
<dbReference type="Pfam" id="PF00072">
    <property type="entry name" value="Response_reg"/>
    <property type="match status" value="1"/>
</dbReference>
<dbReference type="PROSITE" id="PS50110">
    <property type="entry name" value="RESPONSE_REGULATORY"/>
    <property type="match status" value="1"/>
</dbReference>
<evidence type="ECO:0000256" key="1">
    <source>
        <dbReference type="PROSITE-ProRule" id="PRU00169"/>
    </source>
</evidence>
<dbReference type="EMBL" id="FOVW01000001">
    <property type="protein sequence ID" value="SFN66960.1"/>
    <property type="molecule type" value="Genomic_DNA"/>
</dbReference>
<protein>
    <submittedName>
        <fullName evidence="3">Response regulator receiver domain-containing protein</fullName>
    </submittedName>
</protein>
<dbReference type="Gene3D" id="3.40.50.2300">
    <property type="match status" value="1"/>
</dbReference>
<organism evidence="3 4">
    <name type="scientific">Algoriphagus ornithinivorans</name>
    <dbReference type="NCBI Taxonomy" id="226506"/>
    <lineage>
        <taxon>Bacteria</taxon>
        <taxon>Pseudomonadati</taxon>
        <taxon>Bacteroidota</taxon>
        <taxon>Cytophagia</taxon>
        <taxon>Cytophagales</taxon>
        <taxon>Cyclobacteriaceae</taxon>
        <taxon>Algoriphagus</taxon>
    </lineage>
</organism>
<dbReference type="CDD" id="cd00156">
    <property type="entry name" value="REC"/>
    <property type="match status" value="1"/>
</dbReference>
<dbReference type="InterPro" id="IPR011006">
    <property type="entry name" value="CheY-like_superfamily"/>
</dbReference>
<dbReference type="STRING" id="226506.SAMN04488519_101305"/>
<evidence type="ECO:0000313" key="3">
    <source>
        <dbReference type="EMBL" id="SFN66960.1"/>
    </source>
</evidence>
<feature type="domain" description="Response regulatory" evidence="2">
    <location>
        <begin position="39"/>
        <end position="154"/>
    </location>
</feature>